<feature type="domain" description="C2H2-type" evidence="6">
    <location>
        <begin position="91"/>
        <end position="120"/>
    </location>
</feature>
<dbReference type="GO" id="GO:0045944">
    <property type="term" value="P:positive regulation of transcription by RNA polymerase II"/>
    <property type="evidence" value="ECO:0007669"/>
    <property type="project" value="UniProtKB-ARBA"/>
</dbReference>
<organism evidence="7">
    <name type="scientific">Medioppia subpectinata</name>
    <dbReference type="NCBI Taxonomy" id="1979941"/>
    <lineage>
        <taxon>Eukaryota</taxon>
        <taxon>Metazoa</taxon>
        <taxon>Ecdysozoa</taxon>
        <taxon>Arthropoda</taxon>
        <taxon>Chelicerata</taxon>
        <taxon>Arachnida</taxon>
        <taxon>Acari</taxon>
        <taxon>Acariformes</taxon>
        <taxon>Sarcoptiformes</taxon>
        <taxon>Oribatida</taxon>
        <taxon>Brachypylina</taxon>
        <taxon>Oppioidea</taxon>
        <taxon>Oppiidae</taxon>
        <taxon>Medioppia</taxon>
    </lineage>
</organism>
<evidence type="ECO:0000313" key="8">
    <source>
        <dbReference type="Proteomes" id="UP000759131"/>
    </source>
</evidence>
<dbReference type="Gene3D" id="3.30.160.60">
    <property type="entry name" value="Classic Zinc Finger"/>
    <property type="match status" value="3"/>
</dbReference>
<dbReference type="OrthoDB" id="6537702at2759"/>
<evidence type="ECO:0000256" key="5">
    <source>
        <dbReference type="PROSITE-ProRule" id="PRU00042"/>
    </source>
</evidence>
<keyword evidence="8" id="KW-1185">Reference proteome</keyword>
<dbReference type="PROSITE" id="PS50157">
    <property type="entry name" value="ZINC_FINGER_C2H2_2"/>
    <property type="match status" value="3"/>
</dbReference>
<dbReference type="EMBL" id="OC875318">
    <property type="protein sequence ID" value="CAD7638369.1"/>
    <property type="molecule type" value="Genomic_DNA"/>
</dbReference>
<dbReference type="InterPro" id="IPR050329">
    <property type="entry name" value="GLI_C2H2-zinc-finger"/>
</dbReference>
<dbReference type="GO" id="GO:0000981">
    <property type="term" value="F:DNA-binding transcription factor activity, RNA polymerase II-specific"/>
    <property type="evidence" value="ECO:0007669"/>
    <property type="project" value="TreeGrafter"/>
</dbReference>
<feature type="domain" description="C2H2-type" evidence="6">
    <location>
        <begin position="121"/>
        <end position="150"/>
    </location>
</feature>
<name>A0A7R9LB23_9ACAR</name>
<dbReference type="InterPro" id="IPR013087">
    <property type="entry name" value="Znf_C2H2_type"/>
</dbReference>
<dbReference type="InterPro" id="IPR036236">
    <property type="entry name" value="Znf_C2H2_sf"/>
</dbReference>
<dbReference type="AlphaFoldDB" id="A0A7R9LB23"/>
<evidence type="ECO:0000256" key="4">
    <source>
        <dbReference type="ARBA" id="ARBA00022833"/>
    </source>
</evidence>
<dbReference type="Proteomes" id="UP000759131">
    <property type="component" value="Unassembled WGS sequence"/>
</dbReference>
<sequence>MAYGKQYIRLSLKPKHKLFGQTFYYRIIFQEFGLNVNSIQNLSKSHLNQHKNSVHLNVRFICDFNECNKSFTEKSNLFRHKSCVHLNDRKFKCNEENCGKSFVQKADLIRHKRIHLGEKPFVCHFNDCNKTFSDKSNFNQHMTMHKFTNKEL</sequence>
<dbReference type="PROSITE" id="PS00028">
    <property type="entry name" value="ZINC_FINGER_C2H2_1"/>
    <property type="match status" value="3"/>
</dbReference>
<dbReference type="EMBL" id="CAJPIZ010020743">
    <property type="protein sequence ID" value="CAG2117399.1"/>
    <property type="molecule type" value="Genomic_DNA"/>
</dbReference>
<protein>
    <recommendedName>
        <fullName evidence="6">C2H2-type domain-containing protein</fullName>
    </recommendedName>
</protein>
<dbReference type="GO" id="GO:0008270">
    <property type="term" value="F:zinc ion binding"/>
    <property type="evidence" value="ECO:0007669"/>
    <property type="project" value="UniProtKB-KW"/>
</dbReference>
<dbReference type="FunFam" id="3.30.160.60:FF:000624">
    <property type="entry name" value="zinc finger protein 697"/>
    <property type="match status" value="1"/>
</dbReference>
<dbReference type="GO" id="GO:0005634">
    <property type="term" value="C:nucleus"/>
    <property type="evidence" value="ECO:0007669"/>
    <property type="project" value="UniProtKB-ARBA"/>
</dbReference>
<evidence type="ECO:0000313" key="7">
    <source>
        <dbReference type="EMBL" id="CAD7638369.1"/>
    </source>
</evidence>
<evidence type="ECO:0000256" key="3">
    <source>
        <dbReference type="ARBA" id="ARBA00022771"/>
    </source>
</evidence>
<dbReference type="SMART" id="SM00355">
    <property type="entry name" value="ZnF_C2H2"/>
    <property type="match status" value="3"/>
</dbReference>
<keyword evidence="4" id="KW-0862">Zinc</keyword>
<dbReference type="SUPFAM" id="SSF57667">
    <property type="entry name" value="beta-beta-alpha zinc fingers"/>
    <property type="match status" value="2"/>
</dbReference>
<dbReference type="Pfam" id="PF00096">
    <property type="entry name" value="zf-C2H2"/>
    <property type="match status" value="3"/>
</dbReference>
<reference evidence="7" key="1">
    <citation type="submission" date="2020-11" db="EMBL/GenBank/DDBJ databases">
        <authorList>
            <person name="Tran Van P."/>
        </authorList>
    </citation>
    <scope>NUCLEOTIDE SEQUENCE</scope>
</reference>
<keyword evidence="2" id="KW-0677">Repeat</keyword>
<keyword evidence="3 5" id="KW-0863">Zinc-finger</keyword>
<evidence type="ECO:0000256" key="1">
    <source>
        <dbReference type="ARBA" id="ARBA00022723"/>
    </source>
</evidence>
<dbReference type="FunFam" id="3.30.160.60:FF:000072">
    <property type="entry name" value="zinc finger protein 143 isoform X1"/>
    <property type="match status" value="1"/>
</dbReference>
<feature type="domain" description="C2H2-type" evidence="6">
    <location>
        <begin position="60"/>
        <end position="90"/>
    </location>
</feature>
<proteinExistence type="predicted"/>
<dbReference type="GO" id="GO:0000978">
    <property type="term" value="F:RNA polymerase II cis-regulatory region sequence-specific DNA binding"/>
    <property type="evidence" value="ECO:0007669"/>
    <property type="project" value="TreeGrafter"/>
</dbReference>
<evidence type="ECO:0000259" key="6">
    <source>
        <dbReference type="PROSITE" id="PS50157"/>
    </source>
</evidence>
<evidence type="ECO:0000256" key="2">
    <source>
        <dbReference type="ARBA" id="ARBA00022737"/>
    </source>
</evidence>
<accession>A0A7R9LB23</accession>
<dbReference type="PANTHER" id="PTHR19818">
    <property type="entry name" value="ZINC FINGER PROTEIN ZIC AND GLI"/>
    <property type="match status" value="1"/>
</dbReference>
<keyword evidence="1" id="KW-0479">Metal-binding</keyword>
<dbReference type="PANTHER" id="PTHR19818:SF139">
    <property type="entry name" value="PAIR-RULE PROTEIN ODD-PAIRED"/>
    <property type="match status" value="1"/>
</dbReference>
<gene>
    <name evidence="7" type="ORF">OSB1V03_LOCUS17352</name>
</gene>